<dbReference type="OMA" id="WHTDTSD"/>
<evidence type="ECO:0000313" key="1">
    <source>
        <dbReference type="EMBL" id="CDM34576.1"/>
    </source>
</evidence>
<accession>W6QEU9</accession>
<evidence type="ECO:0000313" key="2">
    <source>
        <dbReference type="Proteomes" id="UP000030686"/>
    </source>
</evidence>
<name>W6QEU9_PENRF</name>
<dbReference type="Proteomes" id="UP000030686">
    <property type="component" value="Unassembled WGS sequence"/>
</dbReference>
<proteinExistence type="predicted"/>
<organism evidence="1 2">
    <name type="scientific">Penicillium roqueforti (strain FM164)</name>
    <dbReference type="NCBI Taxonomy" id="1365484"/>
    <lineage>
        <taxon>Eukaryota</taxon>
        <taxon>Fungi</taxon>
        <taxon>Dikarya</taxon>
        <taxon>Ascomycota</taxon>
        <taxon>Pezizomycotina</taxon>
        <taxon>Eurotiomycetes</taxon>
        <taxon>Eurotiomycetidae</taxon>
        <taxon>Eurotiales</taxon>
        <taxon>Aspergillaceae</taxon>
        <taxon>Penicillium</taxon>
    </lineage>
</organism>
<dbReference type="OrthoDB" id="5279008at2759"/>
<reference evidence="1" key="1">
    <citation type="journal article" date="2014" name="Nat. Commun.">
        <title>Multiple recent horizontal transfers of a large genomic region in cheese making fungi.</title>
        <authorList>
            <person name="Cheeseman K."/>
            <person name="Ropars J."/>
            <person name="Renault P."/>
            <person name="Dupont J."/>
            <person name="Gouzy J."/>
            <person name="Branca A."/>
            <person name="Abraham A.L."/>
            <person name="Ceppi M."/>
            <person name="Conseiller E."/>
            <person name="Debuchy R."/>
            <person name="Malagnac F."/>
            <person name="Goarin A."/>
            <person name="Silar P."/>
            <person name="Lacoste S."/>
            <person name="Sallet E."/>
            <person name="Bensimon A."/>
            <person name="Giraud T."/>
            <person name="Brygoo Y."/>
        </authorList>
    </citation>
    <scope>NUCLEOTIDE SEQUENCE [LARGE SCALE GENOMIC DNA]</scope>
    <source>
        <strain evidence="1">FM164</strain>
    </source>
</reference>
<dbReference type="EMBL" id="HG792017">
    <property type="protein sequence ID" value="CDM34576.1"/>
    <property type="molecule type" value="Genomic_DNA"/>
</dbReference>
<protein>
    <submittedName>
        <fullName evidence="1">Genomic scaffold, ProqFM164S03</fullName>
    </submittedName>
</protein>
<sequence length="390" mass="44478">MSIAALPVDAMVAICDHLELSYYFALRLTCRATYNNTIEISARRCYTSISLLLTSDSLCRLEEIAADDILRTFVQKIWIVPALFEGKEKMTDSRFAHSKFGNGARKGWKGNAAELQARYIAFQAIEEDHRAISKSSALRDTLDRCLPRFENAVVFGLQSDPMERLLNLEKGSYIRCLGLPELRNQLSCTGRPSTWFDGCYLPVMGNAHAFAFSALVETIINSNREVLALHTCRGYYCGMTMRNLQLTESQYKRLLPLLRELECLHMCLRLPRKQEDLDKSGFCFLLDILVAVAPTLKTLVFFQWHPKYELNPRYFEELSRGLHFSQLQDLSLQSIEVTVNTLKAFLQSAAATLRRMTLKSVGLRDPITSAPDLGPMDRESRIRDRNLRLL</sequence>
<keyword evidence="2" id="KW-1185">Reference proteome</keyword>
<gene>
    <name evidence="1" type="ORF">PROQFM164_S03g001300</name>
</gene>
<dbReference type="AlphaFoldDB" id="W6QEU9"/>